<dbReference type="EC" id="2.5.1.6" evidence="10"/>
<feature type="binding site" description="in other chain" evidence="10">
    <location>
        <position position="56"/>
    </location>
    <ligand>
        <name>L-methionine</name>
        <dbReference type="ChEBI" id="CHEBI:57844"/>
        <note>ligand shared between two neighboring subunits</note>
    </ligand>
</feature>
<evidence type="ECO:0000256" key="9">
    <source>
        <dbReference type="ARBA" id="ARBA00022958"/>
    </source>
</evidence>
<dbReference type="Pfam" id="PF02773">
    <property type="entry name" value="S-AdoMet_synt_C"/>
    <property type="match status" value="1"/>
</dbReference>
<feature type="binding site" description="in other chain" evidence="10">
    <location>
        <begin position="169"/>
        <end position="171"/>
    </location>
    <ligand>
        <name>ATP</name>
        <dbReference type="ChEBI" id="CHEBI:30616"/>
        <note>ligand shared between two neighboring subunits</note>
    </ligand>
</feature>
<keyword evidence="3 10" id="KW-0554">One-carbon metabolism</keyword>
<comment type="similarity">
    <text evidence="2 10 12">Belongs to the AdoMet synthase family.</text>
</comment>
<comment type="subunit">
    <text evidence="10">Homotetramer; dimer of dimers.</text>
</comment>
<name>A0A928KWJ9_9FIRM</name>
<dbReference type="InterPro" id="IPR022630">
    <property type="entry name" value="S-AdoMet_synt_C"/>
</dbReference>
<feature type="binding site" description="in other chain" evidence="10">
    <location>
        <position position="15"/>
    </location>
    <ligand>
        <name>ATP</name>
        <dbReference type="ChEBI" id="CHEBI:30616"/>
        <note>ligand shared between two neighboring subunits</note>
    </ligand>
</feature>
<dbReference type="AlphaFoldDB" id="A0A928KWJ9"/>
<protein>
    <recommendedName>
        <fullName evidence="10">S-adenosylmethionine synthase</fullName>
        <shortName evidence="10">AdoMet synthase</shortName>
        <ecNumber evidence="10">2.5.1.6</ecNumber>
    </recommendedName>
    <alternativeName>
        <fullName evidence="10">MAT</fullName>
    </alternativeName>
    <alternativeName>
        <fullName evidence="10">Methionine adenosyltransferase</fullName>
    </alternativeName>
</protein>
<feature type="region of interest" description="Flexible loop" evidence="10">
    <location>
        <begin position="99"/>
        <end position="109"/>
    </location>
</feature>
<reference evidence="16" key="1">
    <citation type="submission" date="2019-04" db="EMBL/GenBank/DDBJ databases">
        <title>Evolution of Biomass-Degrading Anaerobic Consortia Revealed by Metagenomics.</title>
        <authorList>
            <person name="Peng X."/>
        </authorList>
    </citation>
    <scope>NUCLEOTIDE SEQUENCE</scope>
    <source>
        <strain evidence="16">SIG551</strain>
    </source>
</reference>
<comment type="catalytic activity">
    <reaction evidence="10">
        <text>L-methionine + ATP + H2O = S-adenosyl-L-methionine + phosphate + diphosphate</text>
        <dbReference type="Rhea" id="RHEA:21080"/>
        <dbReference type="ChEBI" id="CHEBI:15377"/>
        <dbReference type="ChEBI" id="CHEBI:30616"/>
        <dbReference type="ChEBI" id="CHEBI:33019"/>
        <dbReference type="ChEBI" id="CHEBI:43474"/>
        <dbReference type="ChEBI" id="CHEBI:57844"/>
        <dbReference type="ChEBI" id="CHEBI:59789"/>
        <dbReference type="EC" id="2.5.1.6"/>
    </reaction>
</comment>
<dbReference type="HAMAP" id="MF_00086">
    <property type="entry name" value="S_AdoMet_synth1"/>
    <property type="match status" value="1"/>
</dbReference>
<gene>
    <name evidence="10" type="primary">metK</name>
    <name evidence="16" type="ORF">E7512_03860</name>
</gene>
<dbReference type="GO" id="GO:0005524">
    <property type="term" value="F:ATP binding"/>
    <property type="evidence" value="ECO:0007669"/>
    <property type="project" value="UniProtKB-UniRule"/>
</dbReference>
<evidence type="ECO:0000313" key="16">
    <source>
        <dbReference type="EMBL" id="MBE6832707.1"/>
    </source>
</evidence>
<feature type="binding site" description="in other chain" evidence="10">
    <location>
        <begin position="236"/>
        <end position="237"/>
    </location>
    <ligand>
        <name>ATP</name>
        <dbReference type="ChEBI" id="CHEBI:30616"/>
        <note>ligand shared between two neighboring subunits</note>
    </ligand>
</feature>
<dbReference type="Gene3D" id="3.30.300.10">
    <property type="match status" value="3"/>
</dbReference>
<feature type="binding site" evidence="10">
    <location>
        <position position="17"/>
    </location>
    <ligand>
        <name>Mg(2+)</name>
        <dbReference type="ChEBI" id="CHEBI:18420"/>
    </ligand>
</feature>
<keyword evidence="8 10" id="KW-0460">Magnesium</keyword>
<evidence type="ECO:0000256" key="7">
    <source>
        <dbReference type="ARBA" id="ARBA00022840"/>
    </source>
</evidence>
<dbReference type="PROSITE" id="PS00376">
    <property type="entry name" value="ADOMET_SYNTHASE_1"/>
    <property type="match status" value="1"/>
</dbReference>
<dbReference type="FunFam" id="3.30.300.10:FF:000003">
    <property type="entry name" value="S-adenosylmethionine synthase"/>
    <property type="match status" value="1"/>
</dbReference>
<dbReference type="CDD" id="cd18079">
    <property type="entry name" value="S-AdoMet_synt"/>
    <property type="match status" value="1"/>
</dbReference>
<keyword evidence="10" id="KW-0963">Cytoplasm</keyword>
<dbReference type="PIRSF" id="PIRSF000497">
    <property type="entry name" value="MAT"/>
    <property type="match status" value="1"/>
</dbReference>
<feature type="domain" description="S-adenosylmethionine synthetase central" evidence="14">
    <location>
        <begin position="120"/>
        <end position="237"/>
    </location>
</feature>
<feature type="binding site" evidence="10">
    <location>
        <position position="245"/>
    </location>
    <ligand>
        <name>L-methionine</name>
        <dbReference type="ChEBI" id="CHEBI:57844"/>
        <note>ligand shared between two neighboring subunits</note>
    </ligand>
</feature>
<comment type="cofactor">
    <cofactor evidence="10">
        <name>Mg(2+)</name>
        <dbReference type="ChEBI" id="CHEBI:18420"/>
    </cofactor>
    <text evidence="10">Binds 2 divalent ions per subunit.</text>
</comment>
<proteinExistence type="inferred from homology"/>
<evidence type="ECO:0000256" key="11">
    <source>
        <dbReference type="RuleBase" id="RU000542"/>
    </source>
</evidence>
<comment type="cofactor">
    <cofactor evidence="10">
        <name>K(+)</name>
        <dbReference type="ChEBI" id="CHEBI:29103"/>
    </cofactor>
    <text evidence="10">Binds 1 potassium ion per subunit.</text>
</comment>
<keyword evidence="5 10" id="KW-0479">Metal-binding</keyword>
<comment type="pathway">
    <text evidence="1 10">Amino-acid biosynthesis; S-adenosyl-L-methionine biosynthesis; S-adenosyl-L-methionine from L-methionine: step 1/1.</text>
</comment>
<evidence type="ECO:0000256" key="4">
    <source>
        <dbReference type="ARBA" id="ARBA00022679"/>
    </source>
</evidence>
<dbReference type="EMBL" id="SVNY01000002">
    <property type="protein sequence ID" value="MBE6832707.1"/>
    <property type="molecule type" value="Genomic_DNA"/>
</dbReference>
<evidence type="ECO:0000259" key="15">
    <source>
        <dbReference type="Pfam" id="PF02773"/>
    </source>
</evidence>
<comment type="caution">
    <text evidence="16">The sequence shown here is derived from an EMBL/GenBank/DDBJ whole genome shotgun (WGS) entry which is preliminary data.</text>
</comment>
<feature type="binding site" description="in other chain" evidence="10">
    <location>
        <begin position="251"/>
        <end position="252"/>
    </location>
    <ligand>
        <name>ATP</name>
        <dbReference type="ChEBI" id="CHEBI:30616"/>
        <note>ligand shared between two neighboring subunits</note>
    </ligand>
</feature>
<evidence type="ECO:0000256" key="12">
    <source>
        <dbReference type="RuleBase" id="RU004462"/>
    </source>
</evidence>
<dbReference type="GO" id="GO:0006556">
    <property type="term" value="P:S-adenosylmethionine biosynthetic process"/>
    <property type="evidence" value="ECO:0007669"/>
    <property type="project" value="UniProtKB-UniRule"/>
</dbReference>
<feature type="domain" description="S-adenosylmethionine synthetase C-terminal" evidence="15">
    <location>
        <begin position="240"/>
        <end position="378"/>
    </location>
</feature>
<keyword evidence="9 10" id="KW-0630">Potassium</keyword>
<organism evidence="16 17">
    <name type="scientific">Faecalispora sporosphaeroides</name>
    <dbReference type="NCBI Taxonomy" id="1549"/>
    <lineage>
        <taxon>Bacteria</taxon>
        <taxon>Bacillati</taxon>
        <taxon>Bacillota</taxon>
        <taxon>Clostridia</taxon>
        <taxon>Eubacteriales</taxon>
        <taxon>Oscillospiraceae</taxon>
        <taxon>Faecalispora</taxon>
    </lineage>
</organism>
<dbReference type="PANTHER" id="PTHR11964">
    <property type="entry name" value="S-ADENOSYLMETHIONINE SYNTHETASE"/>
    <property type="match status" value="1"/>
</dbReference>
<evidence type="ECO:0000259" key="14">
    <source>
        <dbReference type="Pfam" id="PF02772"/>
    </source>
</evidence>
<dbReference type="InterPro" id="IPR022628">
    <property type="entry name" value="S-AdoMet_synt_N"/>
</dbReference>
<feature type="binding site" description="in other chain" evidence="10">
    <location>
        <position position="276"/>
    </location>
    <ligand>
        <name>L-methionine</name>
        <dbReference type="ChEBI" id="CHEBI:57844"/>
        <note>ligand shared between two neighboring subunits</note>
    </ligand>
</feature>
<evidence type="ECO:0000313" key="17">
    <source>
        <dbReference type="Proteomes" id="UP000754750"/>
    </source>
</evidence>
<dbReference type="GO" id="GO:0006730">
    <property type="term" value="P:one-carbon metabolic process"/>
    <property type="evidence" value="ECO:0007669"/>
    <property type="project" value="UniProtKB-KW"/>
</dbReference>
<evidence type="ECO:0000256" key="1">
    <source>
        <dbReference type="ARBA" id="ARBA00005224"/>
    </source>
</evidence>
<dbReference type="RefSeq" id="WP_020073341.1">
    <property type="nucleotide sequence ID" value="NZ_SVNY01000002.1"/>
</dbReference>
<evidence type="ECO:0000256" key="5">
    <source>
        <dbReference type="ARBA" id="ARBA00022723"/>
    </source>
</evidence>
<dbReference type="Proteomes" id="UP000754750">
    <property type="component" value="Unassembled WGS sequence"/>
</dbReference>
<feature type="binding site" evidence="10">
    <location>
        <position position="43"/>
    </location>
    <ligand>
        <name>K(+)</name>
        <dbReference type="ChEBI" id="CHEBI:29103"/>
    </ligand>
</feature>
<dbReference type="InterPro" id="IPR002133">
    <property type="entry name" value="S-AdoMet_synthetase"/>
</dbReference>
<dbReference type="GO" id="GO:0000287">
    <property type="term" value="F:magnesium ion binding"/>
    <property type="evidence" value="ECO:0007669"/>
    <property type="project" value="UniProtKB-UniRule"/>
</dbReference>
<accession>A0A928KWJ9</accession>
<feature type="binding site" evidence="10">
    <location>
        <position position="245"/>
    </location>
    <ligand>
        <name>ATP</name>
        <dbReference type="ChEBI" id="CHEBI:30616"/>
        <note>ligand shared between two neighboring subunits</note>
    </ligand>
</feature>
<dbReference type="InterPro" id="IPR022629">
    <property type="entry name" value="S-AdoMet_synt_central"/>
</dbReference>
<comment type="function">
    <text evidence="10">Catalyzes the formation of S-adenosylmethionine (AdoMet) from methionine and ATP. The overall synthetic reaction is composed of two sequential steps, AdoMet formation and the subsequent tripolyphosphate hydrolysis which occurs prior to release of AdoMet from the enzyme.</text>
</comment>
<dbReference type="Pfam" id="PF02772">
    <property type="entry name" value="S-AdoMet_synt_M"/>
    <property type="match status" value="1"/>
</dbReference>
<feature type="binding site" description="in other chain" evidence="10">
    <location>
        <position position="99"/>
    </location>
    <ligand>
        <name>L-methionine</name>
        <dbReference type="ChEBI" id="CHEBI:57844"/>
        <note>ligand shared between two neighboring subunits</note>
    </ligand>
</feature>
<dbReference type="GO" id="GO:0005737">
    <property type="term" value="C:cytoplasm"/>
    <property type="evidence" value="ECO:0007669"/>
    <property type="project" value="UniProtKB-SubCell"/>
</dbReference>
<evidence type="ECO:0000256" key="3">
    <source>
        <dbReference type="ARBA" id="ARBA00022563"/>
    </source>
</evidence>
<feature type="binding site" evidence="10">
    <location>
        <position position="268"/>
    </location>
    <ligand>
        <name>ATP</name>
        <dbReference type="ChEBI" id="CHEBI:30616"/>
        <note>ligand shared between two neighboring subunits</note>
    </ligand>
</feature>
<dbReference type="Pfam" id="PF00438">
    <property type="entry name" value="S-AdoMet_synt_N"/>
    <property type="match status" value="1"/>
</dbReference>
<feature type="binding site" evidence="10">
    <location>
        <position position="272"/>
    </location>
    <ligand>
        <name>ATP</name>
        <dbReference type="ChEBI" id="CHEBI:30616"/>
        <note>ligand shared between two neighboring subunits</note>
    </ligand>
</feature>
<feature type="domain" description="S-adenosylmethionine synthetase N-terminal" evidence="13">
    <location>
        <begin position="4"/>
        <end position="101"/>
    </location>
</feature>
<keyword evidence="4 10" id="KW-0808">Transferase</keyword>
<evidence type="ECO:0000259" key="13">
    <source>
        <dbReference type="Pfam" id="PF00438"/>
    </source>
</evidence>
<keyword evidence="6 10" id="KW-0547">Nucleotide-binding</keyword>
<dbReference type="SUPFAM" id="SSF55973">
    <property type="entry name" value="S-adenosylmethionine synthetase"/>
    <property type="match status" value="3"/>
</dbReference>
<comment type="subcellular location">
    <subcellularLocation>
        <location evidence="10 11">Cytoplasm</location>
    </subcellularLocation>
</comment>
<dbReference type="NCBIfam" id="TIGR01034">
    <property type="entry name" value="metK"/>
    <property type="match status" value="1"/>
</dbReference>
<sequence>MCDYLVTSESVTEGHPDKVCDQISDGILDAYLTRDPNARVAVETMVSPGVVMIAGEVTSGEKVDVEDVARRILQSVGYTDEKKGMDYRTCMVLTNLNAQSADIARGVDGENQPVGTSARLGAGDQGIMYGYACNETKSYMPMTAELAHKLAKRLADVRHQELLPWLYPDGKTQVTMRYSPEGKPLEITSIIVSAQHDDGIEYDYLRDAILNEVIHSVVDSGLIGYRTKIHINPTGRFVTGGPAADVGLTGRKIMVDTYGGMGRHGGGAFSGKDPTKVDRSAAYMARYAAKNIVAAGLAERCEVSLAYAIGLPEPEAVTVNPFGTQRIPLNDLNRIVKEEFSFSVSQILEQLRLRRPQFLKTAAYGHFGREDQGFQWEKTDRTESLRKKAVTCISNIFI</sequence>
<evidence type="ECO:0000256" key="6">
    <source>
        <dbReference type="ARBA" id="ARBA00022741"/>
    </source>
</evidence>
<dbReference type="InterPro" id="IPR022631">
    <property type="entry name" value="ADOMET_SYNTHASE_CS"/>
</dbReference>
<evidence type="ECO:0000256" key="2">
    <source>
        <dbReference type="ARBA" id="ARBA00009685"/>
    </source>
</evidence>
<evidence type="ECO:0000256" key="8">
    <source>
        <dbReference type="ARBA" id="ARBA00022842"/>
    </source>
</evidence>
<keyword evidence="7 10" id="KW-0067">ATP-binding</keyword>
<evidence type="ECO:0000256" key="10">
    <source>
        <dbReference type="HAMAP-Rule" id="MF_00086"/>
    </source>
</evidence>
<dbReference type="InterPro" id="IPR022636">
    <property type="entry name" value="S-AdoMet_synthetase_sfam"/>
</dbReference>
<dbReference type="PROSITE" id="PS00377">
    <property type="entry name" value="ADOMET_SYNTHASE_2"/>
    <property type="match status" value="1"/>
</dbReference>
<dbReference type="GO" id="GO:0004478">
    <property type="term" value="F:methionine adenosyltransferase activity"/>
    <property type="evidence" value="ECO:0007669"/>
    <property type="project" value="UniProtKB-UniRule"/>
</dbReference>